<reference evidence="2" key="1">
    <citation type="submission" date="2017-07" db="EMBL/GenBank/DDBJ databases">
        <title>Taro Niue Genome Assembly and Annotation.</title>
        <authorList>
            <person name="Atibalentja N."/>
            <person name="Keating K."/>
            <person name="Fields C.J."/>
        </authorList>
    </citation>
    <scope>NUCLEOTIDE SEQUENCE</scope>
    <source>
        <strain evidence="2">Niue_2</strain>
        <tissue evidence="2">Leaf</tissue>
    </source>
</reference>
<dbReference type="Proteomes" id="UP000652761">
    <property type="component" value="Unassembled WGS sequence"/>
</dbReference>
<dbReference type="EMBL" id="NMUH01004039">
    <property type="protein sequence ID" value="MQM08137.1"/>
    <property type="molecule type" value="Genomic_DNA"/>
</dbReference>
<feature type="compositionally biased region" description="Basic residues" evidence="1">
    <location>
        <begin position="1"/>
        <end position="12"/>
    </location>
</feature>
<accession>A0A843WKD8</accession>
<name>A0A843WKD8_COLES</name>
<sequence>MTPKQTPRRGGKAKAAIKGVVIQDQPMERRSKFSHDPLNRKRDFIPSGTSSKRAKSTPQSKGKSVVPPRYPKRVMKSVVSTQDCQSVNTKGTSSEEIQEEKLVVSTQVPYVSTHPLFSRIRLRRKESVVSTHLCQGVDTGCFLKSHSFRIHSGVSTQVNYVSTQLEQKGLSVSEYETMFTRMEKYAPHICSNEVRRVKKFVRGLELGVRSRVALMDPQNMTAALRIAFIVEA</sequence>
<evidence type="ECO:0008006" key="4">
    <source>
        <dbReference type="Google" id="ProtNLM"/>
    </source>
</evidence>
<comment type="caution">
    <text evidence="2">The sequence shown here is derived from an EMBL/GenBank/DDBJ whole genome shotgun (WGS) entry which is preliminary data.</text>
</comment>
<feature type="region of interest" description="Disordered" evidence="1">
    <location>
        <begin position="1"/>
        <end position="68"/>
    </location>
</feature>
<evidence type="ECO:0000313" key="2">
    <source>
        <dbReference type="EMBL" id="MQM08137.1"/>
    </source>
</evidence>
<proteinExistence type="predicted"/>
<organism evidence="2 3">
    <name type="scientific">Colocasia esculenta</name>
    <name type="common">Wild taro</name>
    <name type="synonym">Arum esculentum</name>
    <dbReference type="NCBI Taxonomy" id="4460"/>
    <lineage>
        <taxon>Eukaryota</taxon>
        <taxon>Viridiplantae</taxon>
        <taxon>Streptophyta</taxon>
        <taxon>Embryophyta</taxon>
        <taxon>Tracheophyta</taxon>
        <taxon>Spermatophyta</taxon>
        <taxon>Magnoliopsida</taxon>
        <taxon>Liliopsida</taxon>
        <taxon>Araceae</taxon>
        <taxon>Aroideae</taxon>
        <taxon>Colocasieae</taxon>
        <taxon>Colocasia</taxon>
    </lineage>
</organism>
<feature type="compositionally biased region" description="Polar residues" evidence="1">
    <location>
        <begin position="47"/>
        <end position="62"/>
    </location>
</feature>
<keyword evidence="3" id="KW-1185">Reference proteome</keyword>
<evidence type="ECO:0000256" key="1">
    <source>
        <dbReference type="SAM" id="MobiDB-lite"/>
    </source>
</evidence>
<protein>
    <recommendedName>
        <fullName evidence="4">Retrotransposon gag domain-containing protein</fullName>
    </recommendedName>
</protein>
<gene>
    <name evidence="2" type="ORF">Taro_040994</name>
</gene>
<feature type="compositionally biased region" description="Basic and acidic residues" evidence="1">
    <location>
        <begin position="26"/>
        <end position="44"/>
    </location>
</feature>
<evidence type="ECO:0000313" key="3">
    <source>
        <dbReference type="Proteomes" id="UP000652761"/>
    </source>
</evidence>
<dbReference type="AlphaFoldDB" id="A0A843WKD8"/>